<protein>
    <submittedName>
        <fullName evidence="1">Uncharacterized protein</fullName>
    </submittedName>
</protein>
<dbReference type="Proteomes" id="UP000233100">
    <property type="component" value="Chromosome X"/>
</dbReference>
<reference evidence="1 2" key="1">
    <citation type="submission" date="2013-03" db="EMBL/GenBank/DDBJ databases">
        <authorList>
            <person name="Warren W."/>
            <person name="Wilson R.K."/>
        </authorList>
    </citation>
    <scope>NUCLEOTIDE SEQUENCE</scope>
</reference>
<proteinExistence type="predicted"/>
<reference evidence="1" key="3">
    <citation type="submission" date="2025-09" db="UniProtKB">
        <authorList>
            <consortium name="Ensembl"/>
        </authorList>
    </citation>
    <scope>IDENTIFICATION</scope>
</reference>
<evidence type="ECO:0000313" key="1">
    <source>
        <dbReference type="Ensembl" id="ENSMFAP00000050300.1"/>
    </source>
</evidence>
<dbReference type="AlphaFoldDB" id="A0A7N9CHI8"/>
<keyword evidence="2" id="KW-1185">Reference proteome</keyword>
<reference evidence="1" key="2">
    <citation type="submission" date="2025-08" db="UniProtKB">
        <authorList>
            <consortium name="Ensembl"/>
        </authorList>
    </citation>
    <scope>IDENTIFICATION</scope>
</reference>
<organism evidence="1 2">
    <name type="scientific">Macaca fascicularis</name>
    <name type="common">Crab-eating macaque</name>
    <name type="synonym">Cynomolgus monkey</name>
    <dbReference type="NCBI Taxonomy" id="9541"/>
    <lineage>
        <taxon>Eukaryota</taxon>
        <taxon>Metazoa</taxon>
        <taxon>Chordata</taxon>
        <taxon>Craniata</taxon>
        <taxon>Vertebrata</taxon>
        <taxon>Euteleostomi</taxon>
        <taxon>Mammalia</taxon>
        <taxon>Eutheria</taxon>
        <taxon>Euarchontoglires</taxon>
        <taxon>Primates</taxon>
        <taxon>Haplorrhini</taxon>
        <taxon>Catarrhini</taxon>
        <taxon>Cercopithecidae</taxon>
        <taxon>Cercopithecinae</taxon>
        <taxon>Macaca</taxon>
    </lineage>
</organism>
<name>A0A7N9CHI8_MACFA</name>
<evidence type="ECO:0000313" key="2">
    <source>
        <dbReference type="Proteomes" id="UP000233100"/>
    </source>
</evidence>
<accession>A0A7N9CHI8</accession>
<sequence>LCLQTDLGLLEGARWDICLQQCPTVANCAAINMHILCYCYICSLITCCSGTPIHSSSKINSALDQV</sequence>
<dbReference type="Ensembl" id="ENSMFAT00000085290.1">
    <property type="protein sequence ID" value="ENSMFAP00000050300.1"/>
    <property type="gene ID" value="ENSMFAG00000062456.1"/>
</dbReference>